<dbReference type="AlphaFoldDB" id="A0AA39GZD6"/>
<proteinExistence type="predicted"/>
<dbReference type="EMBL" id="JAUCMV010000005">
    <property type="protein sequence ID" value="KAK0395921.1"/>
    <property type="molecule type" value="Genomic_DNA"/>
</dbReference>
<feature type="compositionally biased region" description="Polar residues" evidence="1">
    <location>
        <begin position="31"/>
        <end position="41"/>
    </location>
</feature>
<protein>
    <submittedName>
        <fullName evidence="2">Uncharacterized protein</fullName>
    </submittedName>
</protein>
<sequence length="418" mass="46176">MQKEDERRLIVYLMLLGACSNSGQPGDKAASRTTSPQTSNDSYFCGQRPEMLLKTFVLAICVAQLVHTGYGHSIEGRKLSVRTKRQHCSCVIINVQNQQLQCSCDSNEKNGQALLPQQQRMDQQELQQELSHMQATPNAQCGCVLIVIQNGAQGIQAPQYQCQCSTSHNPSNGNGQKYPGQTHLPTLMTTTTPTTTTHYPIVPTTVPHRNGGNRQQNPCQCVMISVREGPQSQYQCDCDQRGNFENLPGKSKEASHGNYNNDQVGYGSGNVNGRVDAYHTTYINDDNKQGSFETNGNGYHEGQLNIQNGHVDHNTAFSNTDEKTYHGSEDKFELPSQTQHSSVEPPPTHPCIIIRLPQNAKACICQDDYVQCGENMCCLSSRYRSMKGNTKSEGTGENSAVDLIMDVLKSIKTNLQKP</sequence>
<dbReference type="PROSITE" id="PS51257">
    <property type="entry name" value="PROKAR_LIPOPROTEIN"/>
    <property type="match status" value="1"/>
</dbReference>
<keyword evidence="3" id="KW-1185">Reference proteome</keyword>
<accession>A0AA39GZD6</accession>
<comment type="caution">
    <text evidence="2">The sequence shown here is derived from an EMBL/GenBank/DDBJ whole genome shotgun (WGS) entry which is preliminary data.</text>
</comment>
<gene>
    <name evidence="2" type="ORF">QR680_001487</name>
</gene>
<reference evidence="2" key="1">
    <citation type="submission" date="2023-06" db="EMBL/GenBank/DDBJ databases">
        <title>Genomic analysis of the entomopathogenic nematode Steinernema hermaphroditum.</title>
        <authorList>
            <person name="Schwarz E.M."/>
            <person name="Heppert J.K."/>
            <person name="Baniya A."/>
            <person name="Schwartz H.T."/>
            <person name="Tan C.-H."/>
            <person name="Antoshechkin I."/>
            <person name="Sternberg P.W."/>
            <person name="Goodrich-Blair H."/>
            <person name="Dillman A.R."/>
        </authorList>
    </citation>
    <scope>NUCLEOTIDE SEQUENCE</scope>
    <source>
        <strain evidence="2">PS9179</strain>
        <tissue evidence="2">Whole animal</tissue>
    </source>
</reference>
<evidence type="ECO:0000313" key="2">
    <source>
        <dbReference type="EMBL" id="KAK0395921.1"/>
    </source>
</evidence>
<evidence type="ECO:0000256" key="1">
    <source>
        <dbReference type="SAM" id="MobiDB-lite"/>
    </source>
</evidence>
<feature type="region of interest" description="Disordered" evidence="1">
    <location>
        <begin position="312"/>
        <end position="346"/>
    </location>
</feature>
<organism evidence="2 3">
    <name type="scientific">Steinernema hermaphroditum</name>
    <dbReference type="NCBI Taxonomy" id="289476"/>
    <lineage>
        <taxon>Eukaryota</taxon>
        <taxon>Metazoa</taxon>
        <taxon>Ecdysozoa</taxon>
        <taxon>Nematoda</taxon>
        <taxon>Chromadorea</taxon>
        <taxon>Rhabditida</taxon>
        <taxon>Tylenchina</taxon>
        <taxon>Panagrolaimomorpha</taxon>
        <taxon>Strongyloidoidea</taxon>
        <taxon>Steinernematidae</taxon>
        <taxon>Steinernema</taxon>
    </lineage>
</organism>
<evidence type="ECO:0000313" key="3">
    <source>
        <dbReference type="Proteomes" id="UP001175271"/>
    </source>
</evidence>
<feature type="region of interest" description="Disordered" evidence="1">
    <location>
        <begin position="22"/>
        <end position="41"/>
    </location>
</feature>
<name>A0AA39GZD6_9BILA</name>
<dbReference type="Proteomes" id="UP001175271">
    <property type="component" value="Unassembled WGS sequence"/>
</dbReference>
<feature type="compositionally biased region" description="Basic and acidic residues" evidence="1">
    <location>
        <begin position="320"/>
        <end position="333"/>
    </location>
</feature>